<dbReference type="Proteomes" id="UP000281350">
    <property type="component" value="Unassembled WGS sequence"/>
</dbReference>
<accession>A0A3M3YA56</accession>
<keyword evidence="2" id="KW-0449">Lipoprotein</keyword>
<keyword evidence="1" id="KW-0732">Signal</keyword>
<evidence type="ECO:0000313" key="2">
    <source>
        <dbReference type="EMBL" id="RMO79288.1"/>
    </source>
</evidence>
<proteinExistence type="predicted"/>
<protein>
    <submittedName>
        <fullName evidence="2">Putative lipoprotein</fullName>
    </submittedName>
</protein>
<sequence length="154" mass="15738">MTLGKSRMKKLWMSAAVAALIATTSGCVSYNVSQQSAPLEGTVKTDLKADVKVGGTITGESSTNVLFNVFSFGGDNQFADGVTYGGASGGGGLGLALPDPVSTAKAAAAYKAVKSSGADLIVAPRYEVSVQDYFIFKKVNVKVTGSKGSISSIR</sequence>
<feature type="signal peptide" evidence="1">
    <location>
        <begin position="1"/>
        <end position="29"/>
    </location>
</feature>
<name>A0A3M3YA56_9PSED</name>
<organism evidence="2 3">
    <name type="scientific">Pseudomonas syringae pv. primulae</name>
    <dbReference type="NCBI Taxonomy" id="251707"/>
    <lineage>
        <taxon>Bacteria</taxon>
        <taxon>Pseudomonadati</taxon>
        <taxon>Pseudomonadota</taxon>
        <taxon>Gammaproteobacteria</taxon>
        <taxon>Pseudomonadales</taxon>
        <taxon>Pseudomonadaceae</taxon>
        <taxon>Pseudomonas</taxon>
    </lineage>
</organism>
<dbReference type="AlphaFoldDB" id="A0A3M3YA56"/>
<gene>
    <name evidence="2" type="ORF">ALQ36_100086</name>
</gene>
<feature type="chain" id="PRO_5018189950" evidence="1">
    <location>
        <begin position="30"/>
        <end position="154"/>
    </location>
</feature>
<evidence type="ECO:0000313" key="3">
    <source>
        <dbReference type="Proteomes" id="UP000281350"/>
    </source>
</evidence>
<evidence type="ECO:0000256" key="1">
    <source>
        <dbReference type="SAM" id="SignalP"/>
    </source>
</evidence>
<dbReference type="PROSITE" id="PS51257">
    <property type="entry name" value="PROKAR_LIPOPROTEIN"/>
    <property type="match status" value="1"/>
</dbReference>
<dbReference type="EMBL" id="RBPY01000065">
    <property type="protein sequence ID" value="RMO79288.1"/>
    <property type="molecule type" value="Genomic_DNA"/>
</dbReference>
<reference evidence="2 3" key="1">
    <citation type="submission" date="2018-08" db="EMBL/GenBank/DDBJ databases">
        <title>Recombination of ecologically and evolutionarily significant loci maintains genetic cohesion in the Pseudomonas syringae species complex.</title>
        <authorList>
            <person name="Dillon M."/>
            <person name="Thakur S."/>
            <person name="Almeida R.N.D."/>
            <person name="Weir B.S."/>
            <person name="Guttman D.S."/>
        </authorList>
    </citation>
    <scope>NUCLEOTIDE SEQUENCE [LARGE SCALE GENOMIC DNA]</scope>
    <source>
        <strain evidence="2 3">ICMP 2732</strain>
    </source>
</reference>
<comment type="caution">
    <text evidence="2">The sequence shown here is derived from an EMBL/GenBank/DDBJ whole genome shotgun (WGS) entry which is preliminary data.</text>
</comment>